<dbReference type="Proteomes" id="UP000053707">
    <property type="component" value="Unassembled WGS sequence"/>
</dbReference>
<dbReference type="GO" id="GO:0016020">
    <property type="term" value="C:membrane"/>
    <property type="evidence" value="ECO:0007669"/>
    <property type="project" value="InterPro"/>
</dbReference>
<dbReference type="RefSeq" id="WP_064394831.1">
    <property type="nucleotide sequence ID" value="NZ_LQIR01000007.1"/>
</dbReference>
<protein>
    <recommendedName>
        <fullName evidence="9">Lipoprotein LpqH</fullName>
    </recommendedName>
</protein>
<dbReference type="PROSITE" id="PS51257">
    <property type="entry name" value="PROKAR_LIPOPROTEIN"/>
    <property type="match status" value="1"/>
</dbReference>
<dbReference type="InterPro" id="IPR008691">
    <property type="entry name" value="LpqH"/>
</dbReference>
<dbReference type="AlphaFoldDB" id="A0A101AAW7"/>
<evidence type="ECO:0000313" key="7">
    <source>
        <dbReference type="EMBL" id="KUI19240.1"/>
    </source>
</evidence>
<evidence type="ECO:0000256" key="3">
    <source>
        <dbReference type="ARBA" id="ARBA00023136"/>
    </source>
</evidence>
<evidence type="ECO:0000256" key="5">
    <source>
        <dbReference type="ARBA" id="ARBA00023288"/>
    </source>
</evidence>
<evidence type="ECO:0008006" key="9">
    <source>
        <dbReference type="Google" id="ProtNLM"/>
    </source>
</evidence>
<evidence type="ECO:0000313" key="8">
    <source>
        <dbReference type="Proteomes" id="UP000053707"/>
    </source>
</evidence>
<keyword evidence="2 6" id="KW-0732">Signal</keyword>
<comment type="caution">
    <text evidence="7">The sequence shown here is derived from an EMBL/GenBank/DDBJ whole genome shotgun (WGS) entry which is preliminary data.</text>
</comment>
<keyword evidence="5" id="KW-0449">Lipoprotein</keyword>
<gene>
    <name evidence="7" type="ORF">AU192_05560</name>
</gene>
<dbReference type="Pfam" id="PF05481">
    <property type="entry name" value="Myco_19_kDa"/>
    <property type="match status" value="1"/>
</dbReference>
<feature type="signal peptide" evidence="6">
    <location>
        <begin position="1"/>
        <end position="25"/>
    </location>
</feature>
<proteinExistence type="predicted"/>
<keyword evidence="4" id="KW-0564">Palmitate</keyword>
<feature type="chain" id="PRO_5007092670" description="Lipoprotein LpqH" evidence="6">
    <location>
        <begin position="26"/>
        <end position="152"/>
    </location>
</feature>
<evidence type="ECO:0000256" key="2">
    <source>
        <dbReference type="ARBA" id="ARBA00022729"/>
    </source>
</evidence>
<keyword evidence="3" id="KW-0472">Membrane</keyword>
<name>A0A101AAW7_9MYCO</name>
<evidence type="ECO:0000256" key="6">
    <source>
        <dbReference type="SAM" id="SignalP"/>
    </source>
</evidence>
<dbReference type="EMBL" id="LQIR01000007">
    <property type="protein sequence ID" value="KUI19240.1"/>
    <property type="molecule type" value="Genomic_DNA"/>
</dbReference>
<evidence type="ECO:0000256" key="1">
    <source>
        <dbReference type="ARBA" id="ARBA00022475"/>
    </source>
</evidence>
<evidence type="ECO:0000256" key="4">
    <source>
        <dbReference type="ARBA" id="ARBA00023139"/>
    </source>
</evidence>
<keyword evidence="1" id="KW-1003">Cell membrane</keyword>
<keyword evidence="8" id="KW-1185">Reference proteome</keyword>
<reference evidence="7 8" key="1">
    <citation type="submission" date="2016-01" db="EMBL/GenBank/DDBJ databases">
        <authorList>
            <consortium name="TB Trials Study Group"/>
            <person name="Sutton G."/>
            <person name="Brinkac L."/>
            <person name="Sanka R."/>
            <person name="Adams M."/>
            <person name="Lau E.L."/>
            <person name="Macaden R."/>
            <person name="Grewal H.M.S."/>
        </authorList>
    </citation>
    <scope>NUCLEOTIDE SEQUENCE [LARGE SCALE GENOMIC DNA]</scope>
    <source>
        <strain evidence="7 8">IS-1744</strain>
    </source>
</reference>
<organism evidence="7 8">
    <name type="scientific">Mycobacterium lehmannii</name>
    <dbReference type="NCBI Taxonomy" id="2048550"/>
    <lineage>
        <taxon>Bacteria</taxon>
        <taxon>Bacillati</taxon>
        <taxon>Actinomycetota</taxon>
        <taxon>Actinomycetes</taxon>
        <taxon>Mycobacteriales</taxon>
        <taxon>Mycobacteriaceae</taxon>
        <taxon>Mycobacterium</taxon>
    </lineage>
</organism>
<sequence>MRNRWVLTCCAAAIVLTSAACSSSADDYTPPEGELVAGTAQVSVNGSDERATDAVQCDTTGYLTTITTGDETSGVTAMVSNQEALTVESVRINNIGGFTGSYTAGVGASETADIAEVSMTGRTYDISGEADGFNTDNPSFRANGTFSIQVSC</sequence>
<accession>A0A101AAW7</accession>